<dbReference type="GO" id="GO:0008474">
    <property type="term" value="F:palmitoyl-(protein) hydrolase activity"/>
    <property type="evidence" value="ECO:0007669"/>
    <property type="project" value="TreeGrafter"/>
</dbReference>
<evidence type="ECO:0000256" key="1">
    <source>
        <dbReference type="ARBA" id="ARBA00006499"/>
    </source>
</evidence>
<dbReference type="EMBL" id="JAGPYM010000007">
    <property type="protein sequence ID" value="KAH6892168.1"/>
    <property type="molecule type" value="Genomic_DNA"/>
</dbReference>
<dbReference type="Pfam" id="PF02230">
    <property type="entry name" value="Abhydrolase_2"/>
    <property type="match status" value="1"/>
</dbReference>
<name>A0A9P9AQX5_9HYPO</name>
<dbReference type="InterPro" id="IPR003140">
    <property type="entry name" value="PLipase/COase/thioEstase"/>
</dbReference>
<protein>
    <recommendedName>
        <fullName evidence="2">Phospholipase/carboxylesterase/thioesterase domain-containing protein</fullName>
    </recommendedName>
</protein>
<sequence>MPPRIPTKEDFGPLLSVLPLALHFPSPPESTTTFLILFHGLGDHEPAFAGFAQSLALPGVLGISVRGTSPLPEMLMPPGPGGIPHSHWGDDLTIDHSTGEIDEDPGFEKAATLVMDKLVQQFLIAQFGWETSDILLFGFGQGGSLALGLASKLSAPARVVDVTDSDPEPRAGTAFKGVVSIGGPLPQSMVSTITARPKSRTSVLAVQLEPEAVDAVQREFADVTVVQWKRKGVSMPQSQDEAFPLIKFFADRLNGVGAHVTF</sequence>
<dbReference type="Gene3D" id="3.40.50.1820">
    <property type="entry name" value="alpha/beta hydrolase"/>
    <property type="match status" value="1"/>
</dbReference>
<comment type="similarity">
    <text evidence="1">Belongs to the AB hydrolase superfamily. AB hydrolase 2 family.</text>
</comment>
<dbReference type="GO" id="GO:0052689">
    <property type="term" value="F:carboxylic ester hydrolase activity"/>
    <property type="evidence" value="ECO:0007669"/>
    <property type="project" value="TreeGrafter"/>
</dbReference>
<evidence type="ECO:0000313" key="3">
    <source>
        <dbReference type="EMBL" id="KAH6892168.1"/>
    </source>
</evidence>
<organism evidence="3 4">
    <name type="scientific">Thelonectria olida</name>
    <dbReference type="NCBI Taxonomy" id="1576542"/>
    <lineage>
        <taxon>Eukaryota</taxon>
        <taxon>Fungi</taxon>
        <taxon>Dikarya</taxon>
        <taxon>Ascomycota</taxon>
        <taxon>Pezizomycotina</taxon>
        <taxon>Sordariomycetes</taxon>
        <taxon>Hypocreomycetidae</taxon>
        <taxon>Hypocreales</taxon>
        <taxon>Nectriaceae</taxon>
        <taxon>Thelonectria</taxon>
    </lineage>
</organism>
<reference evidence="3 4" key="1">
    <citation type="journal article" date="2021" name="Nat. Commun.">
        <title>Genetic determinants of endophytism in the Arabidopsis root mycobiome.</title>
        <authorList>
            <person name="Mesny F."/>
            <person name="Miyauchi S."/>
            <person name="Thiergart T."/>
            <person name="Pickel B."/>
            <person name="Atanasova L."/>
            <person name="Karlsson M."/>
            <person name="Huettel B."/>
            <person name="Barry K.W."/>
            <person name="Haridas S."/>
            <person name="Chen C."/>
            <person name="Bauer D."/>
            <person name="Andreopoulos W."/>
            <person name="Pangilinan J."/>
            <person name="LaButti K."/>
            <person name="Riley R."/>
            <person name="Lipzen A."/>
            <person name="Clum A."/>
            <person name="Drula E."/>
            <person name="Henrissat B."/>
            <person name="Kohler A."/>
            <person name="Grigoriev I.V."/>
            <person name="Martin F.M."/>
            <person name="Hacquard S."/>
        </authorList>
    </citation>
    <scope>NUCLEOTIDE SEQUENCE [LARGE SCALE GENOMIC DNA]</scope>
    <source>
        <strain evidence="3 4">MPI-CAGE-CH-0241</strain>
    </source>
</reference>
<dbReference type="PANTHER" id="PTHR10655:SF67">
    <property type="entry name" value="PHOSPHOLIPASE_CARBOXYLESTERASE SUPERFAMILY (AFU_ORTHOLOGUE AFUA_5G09340)"/>
    <property type="match status" value="1"/>
</dbReference>
<dbReference type="PANTHER" id="PTHR10655">
    <property type="entry name" value="LYSOPHOSPHOLIPASE-RELATED"/>
    <property type="match status" value="1"/>
</dbReference>
<feature type="domain" description="Phospholipase/carboxylesterase/thioesterase" evidence="2">
    <location>
        <begin position="27"/>
        <end position="158"/>
    </location>
</feature>
<gene>
    <name evidence="3" type="ORF">B0T10DRAFT_287459</name>
</gene>
<keyword evidence="4" id="KW-1185">Reference proteome</keyword>
<dbReference type="InterPro" id="IPR050565">
    <property type="entry name" value="LYPA1-2/EST-like"/>
</dbReference>
<dbReference type="Proteomes" id="UP000777438">
    <property type="component" value="Unassembled WGS sequence"/>
</dbReference>
<comment type="caution">
    <text evidence="3">The sequence shown here is derived from an EMBL/GenBank/DDBJ whole genome shotgun (WGS) entry which is preliminary data.</text>
</comment>
<dbReference type="AlphaFoldDB" id="A0A9P9AQX5"/>
<evidence type="ECO:0000313" key="4">
    <source>
        <dbReference type="Proteomes" id="UP000777438"/>
    </source>
</evidence>
<evidence type="ECO:0000259" key="2">
    <source>
        <dbReference type="Pfam" id="PF02230"/>
    </source>
</evidence>
<dbReference type="SUPFAM" id="SSF53474">
    <property type="entry name" value="alpha/beta-Hydrolases"/>
    <property type="match status" value="1"/>
</dbReference>
<dbReference type="InterPro" id="IPR029058">
    <property type="entry name" value="AB_hydrolase_fold"/>
</dbReference>
<dbReference type="GO" id="GO:0005737">
    <property type="term" value="C:cytoplasm"/>
    <property type="evidence" value="ECO:0007669"/>
    <property type="project" value="TreeGrafter"/>
</dbReference>
<accession>A0A9P9AQX5</accession>
<proteinExistence type="inferred from homology"/>
<dbReference type="OrthoDB" id="437457at2759"/>